<dbReference type="EMBL" id="LBPY01000026">
    <property type="protein sequence ID" value="KKP65520.1"/>
    <property type="molecule type" value="Genomic_DNA"/>
</dbReference>
<sequence length="161" mass="17725">MSKKTNNKKRSPLTKIYIIAAIILVLILGGTFLYVKQVENGLVLNTLFDLRVNKNIKDKPIKDLISYTLPSGWSEDTNALHLGENGNVLLKSADYAGPFSGDSSKRSGASIILGASPKYLFIKGNYMIEIGPAILSEDISTEAKNQYQKDIDSIINSIQFK</sequence>
<dbReference type="Proteomes" id="UP000034952">
    <property type="component" value="Unassembled WGS sequence"/>
</dbReference>
<keyword evidence="1" id="KW-0812">Transmembrane</keyword>
<keyword evidence="1" id="KW-1133">Transmembrane helix</keyword>
<dbReference type="AlphaFoldDB" id="A0A0G0DR13"/>
<accession>A0A0G0DR13</accession>
<gene>
    <name evidence="2" type="ORF">UR64_C0026G0004</name>
</gene>
<evidence type="ECO:0000313" key="3">
    <source>
        <dbReference type="Proteomes" id="UP000034952"/>
    </source>
</evidence>
<keyword evidence="1" id="KW-0472">Membrane</keyword>
<evidence type="ECO:0000313" key="2">
    <source>
        <dbReference type="EMBL" id="KKP65520.1"/>
    </source>
</evidence>
<organism evidence="2 3">
    <name type="scientific">Candidatus Nomurabacteria bacterium GW2011_GWE1_35_16</name>
    <dbReference type="NCBI Taxonomy" id="1618761"/>
    <lineage>
        <taxon>Bacteria</taxon>
        <taxon>Candidatus Nomuraibacteriota</taxon>
    </lineage>
</organism>
<protein>
    <submittedName>
        <fullName evidence="2">Uncharacterized protein</fullName>
    </submittedName>
</protein>
<reference evidence="2 3" key="1">
    <citation type="journal article" date="2015" name="Nature">
        <title>rRNA introns, odd ribosomes, and small enigmatic genomes across a large radiation of phyla.</title>
        <authorList>
            <person name="Brown C.T."/>
            <person name="Hug L.A."/>
            <person name="Thomas B.C."/>
            <person name="Sharon I."/>
            <person name="Castelle C.J."/>
            <person name="Singh A."/>
            <person name="Wilkins M.J."/>
            <person name="Williams K.H."/>
            <person name="Banfield J.F."/>
        </authorList>
    </citation>
    <scope>NUCLEOTIDE SEQUENCE [LARGE SCALE GENOMIC DNA]</scope>
</reference>
<feature type="transmembrane region" description="Helical" evidence="1">
    <location>
        <begin position="12"/>
        <end position="35"/>
    </location>
</feature>
<name>A0A0G0DR13_9BACT</name>
<evidence type="ECO:0000256" key="1">
    <source>
        <dbReference type="SAM" id="Phobius"/>
    </source>
</evidence>
<comment type="caution">
    <text evidence="2">The sequence shown here is derived from an EMBL/GenBank/DDBJ whole genome shotgun (WGS) entry which is preliminary data.</text>
</comment>
<proteinExistence type="predicted"/>